<dbReference type="EMBL" id="LUUG01000072">
    <property type="protein sequence ID" value="OAI04348.1"/>
    <property type="molecule type" value="Genomic_DNA"/>
</dbReference>
<evidence type="ECO:0000313" key="2">
    <source>
        <dbReference type="Proteomes" id="UP000078090"/>
    </source>
</evidence>
<feature type="non-terminal residue" evidence="1">
    <location>
        <position position="81"/>
    </location>
</feature>
<dbReference type="AlphaFoldDB" id="A0A177MF09"/>
<protein>
    <submittedName>
        <fullName evidence="1">Uncharacterized protein</fullName>
    </submittedName>
</protein>
<proteinExistence type="predicted"/>
<dbReference type="Proteomes" id="UP000078090">
    <property type="component" value="Unassembled WGS sequence"/>
</dbReference>
<dbReference type="RefSeq" id="WP_064008741.1">
    <property type="nucleotide sequence ID" value="NZ_LUUG01000072.1"/>
</dbReference>
<comment type="caution">
    <text evidence="1">The sequence shown here is derived from an EMBL/GenBank/DDBJ whole genome shotgun (WGS) entry which is preliminary data.</text>
</comment>
<evidence type="ECO:0000313" key="1">
    <source>
        <dbReference type="EMBL" id="OAI04348.1"/>
    </source>
</evidence>
<accession>A0A177MF09</accession>
<gene>
    <name evidence="1" type="ORF">A1332_14385</name>
</gene>
<dbReference type="OrthoDB" id="282896at2"/>
<reference evidence="1 2" key="1">
    <citation type="submission" date="2016-03" db="EMBL/GenBank/DDBJ databases">
        <authorList>
            <person name="Ploux O."/>
        </authorList>
    </citation>
    <scope>NUCLEOTIDE SEQUENCE [LARGE SCALE GENOMIC DNA]</scope>
    <source>
        <strain evidence="1 2">R-45363</strain>
    </source>
</reference>
<sequence length="81" mass="8799">MCKSIGFNAAAGNCFAKLLDLHRTAIRLGIYRRSGKVALVIGTLLNLINQPQAVFGLLCLDYPAMQSLDVVKALLTYSVPF</sequence>
<name>A0A177MF09_METMH</name>
<organism evidence="1 2">
    <name type="scientific">Methylomonas methanica</name>
    <dbReference type="NCBI Taxonomy" id="421"/>
    <lineage>
        <taxon>Bacteria</taxon>
        <taxon>Pseudomonadati</taxon>
        <taxon>Pseudomonadota</taxon>
        <taxon>Gammaproteobacteria</taxon>
        <taxon>Methylococcales</taxon>
        <taxon>Methylococcaceae</taxon>
        <taxon>Methylomonas</taxon>
    </lineage>
</organism>